<dbReference type="PANTHER" id="PTHR12320:SF60">
    <property type="entry name" value="PROTEIN PHOSPHATASE 2C 26-RELATED"/>
    <property type="match status" value="1"/>
</dbReference>
<evidence type="ECO:0000313" key="4">
    <source>
        <dbReference type="Proteomes" id="UP000015354"/>
    </source>
</evidence>
<dbReference type="EC" id="3.1.3.16" evidence="1"/>
<feature type="domain" description="PPM-type phosphatase" evidence="2">
    <location>
        <begin position="19"/>
        <end position="324"/>
    </location>
</feature>
<dbReference type="GO" id="GO:0004722">
    <property type="term" value="F:protein serine/threonine phosphatase activity"/>
    <property type="evidence" value="ECO:0007669"/>
    <property type="project" value="UniProtKB-EC"/>
</dbReference>
<proteinExistence type="inferred from homology"/>
<dbReference type="EMBL" id="ATMH01009130">
    <property type="protein sequence ID" value="EPY20154.1"/>
    <property type="molecule type" value="Genomic_DNA"/>
</dbReference>
<dbReference type="PROSITE" id="PS51746">
    <property type="entry name" value="PPM_2"/>
    <property type="match status" value="1"/>
</dbReference>
<dbReference type="Proteomes" id="UP000015354">
    <property type="component" value="Unassembled WGS sequence"/>
</dbReference>
<dbReference type="GO" id="GO:0046872">
    <property type="term" value="F:metal ion binding"/>
    <property type="evidence" value="ECO:0007669"/>
    <property type="project" value="UniProtKB-UniRule"/>
</dbReference>
<comment type="catalytic activity">
    <reaction evidence="1">
        <text>O-phospho-L-seryl-[protein] + H2O = L-seryl-[protein] + phosphate</text>
        <dbReference type="Rhea" id="RHEA:20629"/>
        <dbReference type="Rhea" id="RHEA-COMP:9863"/>
        <dbReference type="Rhea" id="RHEA-COMP:11604"/>
        <dbReference type="ChEBI" id="CHEBI:15377"/>
        <dbReference type="ChEBI" id="CHEBI:29999"/>
        <dbReference type="ChEBI" id="CHEBI:43474"/>
        <dbReference type="ChEBI" id="CHEBI:83421"/>
        <dbReference type="EC" id="3.1.3.16"/>
    </reaction>
</comment>
<keyword evidence="1" id="KW-0378">Hydrolase</keyword>
<protein>
    <recommendedName>
        <fullName evidence="1">Protein phosphatase</fullName>
        <ecNumber evidence="1">3.1.3.16</ecNumber>
    </recommendedName>
</protein>
<keyword evidence="1" id="KW-0479">Metal-binding</keyword>
<reference evidence="3 4" key="1">
    <citation type="journal article" date="2013" name="PLoS ONE">
        <title>Predicting the Proteins of Angomonas deanei, Strigomonas culicis and Their Respective Endosymbionts Reveals New Aspects of the Trypanosomatidae Family.</title>
        <authorList>
            <person name="Motta M.C."/>
            <person name="Martins A.C."/>
            <person name="de Souza S.S."/>
            <person name="Catta-Preta C.M."/>
            <person name="Silva R."/>
            <person name="Klein C.C."/>
            <person name="de Almeida L.G."/>
            <person name="de Lima Cunha O."/>
            <person name="Ciapina L.P."/>
            <person name="Brocchi M."/>
            <person name="Colabardini A.C."/>
            <person name="de Araujo Lima B."/>
            <person name="Machado C.R."/>
            <person name="de Almeida Soares C.M."/>
            <person name="Probst C.M."/>
            <person name="de Menezes C.B."/>
            <person name="Thompson C.E."/>
            <person name="Bartholomeu D.C."/>
            <person name="Gradia D.F."/>
            <person name="Pavoni D.P."/>
            <person name="Grisard E.C."/>
            <person name="Fantinatti-Garboggini F."/>
            <person name="Marchini F.K."/>
            <person name="Rodrigues-Luiz G.F."/>
            <person name="Wagner G."/>
            <person name="Goldman G.H."/>
            <person name="Fietto J.L."/>
            <person name="Elias M.C."/>
            <person name="Goldman M.H."/>
            <person name="Sagot M.F."/>
            <person name="Pereira M."/>
            <person name="Stoco P.H."/>
            <person name="de Mendonca-Neto R.P."/>
            <person name="Teixeira S.M."/>
            <person name="Maciel T.E."/>
            <person name="de Oliveira Mendes T.A."/>
            <person name="Urmenyi T.P."/>
            <person name="de Souza W."/>
            <person name="Schenkman S."/>
            <person name="de Vasconcelos A.T."/>
        </authorList>
    </citation>
    <scope>NUCLEOTIDE SEQUENCE [LARGE SCALE GENOMIC DNA]</scope>
</reference>
<dbReference type="InterPro" id="IPR036457">
    <property type="entry name" value="PPM-type-like_dom_sf"/>
</dbReference>
<dbReference type="OrthoDB" id="60843at2759"/>
<dbReference type="PANTHER" id="PTHR12320">
    <property type="entry name" value="PROTEIN PHOSPHATASE 2C"/>
    <property type="match status" value="1"/>
</dbReference>
<keyword evidence="1" id="KW-0464">Manganese</keyword>
<dbReference type="AlphaFoldDB" id="S9TUD3"/>
<evidence type="ECO:0000313" key="3">
    <source>
        <dbReference type="EMBL" id="EPY20154.1"/>
    </source>
</evidence>
<evidence type="ECO:0000256" key="1">
    <source>
        <dbReference type="RuleBase" id="RU366020"/>
    </source>
</evidence>
<comment type="similarity">
    <text evidence="1">Belongs to the PP2C family.</text>
</comment>
<comment type="cofactor">
    <cofactor evidence="1">
        <name>Mg(2+)</name>
        <dbReference type="ChEBI" id="CHEBI:18420"/>
    </cofactor>
</comment>
<keyword evidence="4" id="KW-1185">Reference proteome</keyword>
<name>S9TUD3_9TRYP</name>
<gene>
    <name evidence="3" type="ORF">STCU_09130</name>
</gene>
<keyword evidence="1" id="KW-0904">Protein phosphatase</keyword>
<keyword evidence="1" id="KW-0460">Magnesium</keyword>
<dbReference type="InterPro" id="IPR039123">
    <property type="entry name" value="PPTC7"/>
</dbReference>
<organism evidence="3 4">
    <name type="scientific">Strigomonas culicis</name>
    <dbReference type="NCBI Taxonomy" id="28005"/>
    <lineage>
        <taxon>Eukaryota</taxon>
        <taxon>Discoba</taxon>
        <taxon>Euglenozoa</taxon>
        <taxon>Kinetoplastea</taxon>
        <taxon>Metakinetoplastina</taxon>
        <taxon>Trypanosomatida</taxon>
        <taxon>Trypanosomatidae</taxon>
        <taxon>Strigomonadinae</taxon>
        <taxon>Strigomonas</taxon>
    </lineage>
</organism>
<comment type="cofactor">
    <cofactor evidence="1">
        <name>Mn(2+)</name>
        <dbReference type="ChEBI" id="CHEBI:29035"/>
    </cofactor>
</comment>
<evidence type="ECO:0000259" key="2">
    <source>
        <dbReference type="PROSITE" id="PS51746"/>
    </source>
</evidence>
<comment type="catalytic activity">
    <reaction evidence="1">
        <text>O-phospho-L-threonyl-[protein] + H2O = L-threonyl-[protein] + phosphate</text>
        <dbReference type="Rhea" id="RHEA:47004"/>
        <dbReference type="Rhea" id="RHEA-COMP:11060"/>
        <dbReference type="Rhea" id="RHEA-COMP:11605"/>
        <dbReference type="ChEBI" id="CHEBI:15377"/>
        <dbReference type="ChEBI" id="CHEBI:30013"/>
        <dbReference type="ChEBI" id="CHEBI:43474"/>
        <dbReference type="ChEBI" id="CHEBI:61977"/>
        <dbReference type="EC" id="3.1.3.16"/>
    </reaction>
</comment>
<dbReference type="Gene3D" id="3.60.40.10">
    <property type="entry name" value="PPM-type phosphatase domain"/>
    <property type="match status" value="1"/>
</dbReference>
<comment type="caution">
    <text evidence="3">The sequence shown here is derived from an EMBL/GenBank/DDBJ whole genome shotgun (WGS) entry which is preliminary data.</text>
</comment>
<dbReference type="SUPFAM" id="SSF81606">
    <property type="entry name" value="PP2C-like"/>
    <property type="match status" value="1"/>
</dbReference>
<dbReference type="InterPro" id="IPR001932">
    <property type="entry name" value="PPM-type_phosphatase-like_dom"/>
</dbReference>
<sequence length="351" mass="38563">MFRRSLSLLGRRLCFRYRTVKFTPHPDKIETGGDDAFLSLDGALSVLDGVSWWKDNAGVDAGLYSAAMARAMYDYIEDELFGDIPVTSFRLLDRAYEQCKHSEVQGTCTALVATLQEPKEDIHAKDGYTLVQLDEDAGSANLTDLDNPLLDVVSVGDCSLMVLRYGKIIYRTEEQAHAMDFPFQLGTGSKDTPSSGIKVLVPVQPGDVVVMGSDGIFDNVYPERILEAVWPPLEKVYTQFEWSDAKGVSVSLQSSTIRNVNIRNELADSIMAALEVGGKLCVEEAINVSKDIRSDSPYAAKCIEDGALYEGGKPDDMTLLLSVIGIGDNESSGERFSGSEISFPIPYRDWP</sequence>
<accession>S9TUD3</accession>